<organism evidence="2 3">
    <name type="scientific">Polynucleobacter campilacus</name>
    <dbReference type="NCBI Taxonomy" id="1743163"/>
    <lineage>
        <taxon>Bacteria</taxon>
        <taxon>Pseudomonadati</taxon>
        <taxon>Pseudomonadota</taxon>
        <taxon>Betaproteobacteria</taxon>
        <taxon>Burkholderiales</taxon>
        <taxon>Burkholderiaceae</taxon>
        <taxon>Polynucleobacter</taxon>
    </lineage>
</organism>
<dbReference type="AlphaFoldDB" id="A0A254PUX1"/>
<name>A0A254PUX1_9BURK</name>
<proteinExistence type="predicted"/>
<comment type="caution">
    <text evidence="2">The sequence shown here is derived from an EMBL/GenBank/DDBJ whole genome shotgun (WGS) entry which is preliminary data.</text>
</comment>
<sequence>MEKYMNQDQITAQLSQINSKSLQVTFSLSEAALENAQKLAELNYAASKDALVNAQDGIQQVLTAKDPKQVTELLSADALQAAGSQAAAYQKKVSKVLRDGNLEFANVVDASIDQLQDGFQDWINTVTANAPAGSEAFISSLKTTYGSALQGFEQFRSASKEAFVTAEKTADQAIEAIRGQIAQVKKSAAPASRTRKSA</sequence>
<feature type="domain" description="Phasin" evidence="1">
    <location>
        <begin position="13"/>
        <end position="110"/>
    </location>
</feature>
<evidence type="ECO:0000259" key="1">
    <source>
        <dbReference type="Pfam" id="PF09361"/>
    </source>
</evidence>
<evidence type="ECO:0000313" key="3">
    <source>
        <dbReference type="Proteomes" id="UP000197528"/>
    </source>
</evidence>
<dbReference type="Pfam" id="PF09361">
    <property type="entry name" value="Phasin_2"/>
    <property type="match status" value="1"/>
</dbReference>
<evidence type="ECO:0000313" key="2">
    <source>
        <dbReference type="EMBL" id="OWS70104.1"/>
    </source>
</evidence>
<reference evidence="2 3" key="1">
    <citation type="submission" date="2017-05" db="EMBL/GenBank/DDBJ databases">
        <title>Genome of Polynucleobacter sp. MWH-Feld-100.</title>
        <authorList>
            <person name="Hahn M.W."/>
        </authorList>
    </citation>
    <scope>NUCLEOTIDE SEQUENCE [LARGE SCALE GENOMIC DNA]</scope>
    <source>
        <strain evidence="2 3">MWH-Feld-100</strain>
    </source>
</reference>
<accession>A0A254PUX1</accession>
<keyword evidence="3" id="KW-1185">Reference proteome</keyword>
<dbReference type="InterPro" id="IPR018968">
    <property type="entry name" value="Phasin"/>
</dbReference>
<gene>
    <name evidence="2" type="ORF">CBI31_07215</name>
</gene>
<dbReference type="EMBL" id="NGUP01000003">
    <property type="protein sequence ID" value="OWS70104.1"/>
    <property type="molecule type" value="Genomic_DNA"/>
</dbReference>
<dbReference type="Proteomes" id="UP000197528">
    <property type="component" value="Unassembled WGS sequence"/>
</dbReference>
<protein>
    <recommendedName>
        <fullName evidence="1">Phasin domain-containing protein</fullName>
    </recommendedName>
</protein>